<feature type="domain" description="Retrovirus-related Pol polyprotein from transposon TNT 1-94-like beta-barrel" evidence="2">
    <location>
        <begin position="253"/>
        <end position="318"/>
    </location>
</feature>
<reference evidence="3" key="2">
    <citation type="submission" date="2021-01" db="UniProtKB">
        <authorList>
            <consortium name="EnsemblPlants"/>
        </authorList>
    </citation>
    <scope>IDENTIFICATION</scope>
</reference>
<dbReference type="PANTHER" id="PTHR47481">
    <property type="match status" value="1"/>
</dbReference>
<keyword evidence="4" id="KW-1185">Reference proteome</keyword>
<evidence type="ECO:0000313" key="4">
    <source>
        <dbReference type="Proteomes" id="UP000594261"/>
    </source>
</evidence>
<proteinExistence type="predicted"/>
<organism evidence="3 4">
    <name type="scientific">Quercus lobata</name>
    <name type="common">Valley oak</name>
    <dbReference type="NCBI Taxonomy" id="97700"/>
    <lineage>
        <taxon>Eukaryota</taxon>
        <taxon>Viridiplantae</taxon>
        <taxon>Streptophyta</taxon>
        <taxon>Embryophyta</taxon>
        <taxon>Tracheophyta</taxon>
        <taxon>Spermatophyta</taxon>
        <taxon>Magnoliopsida</taxon>
        <taxon>eudicotyledons</taxon>
        <taxon>Gunneridae</taxon>
        <taxon>Pentapetalae</taxon>
        <taxon>rosids</taxon>
        <taxon>fabids</taxon>
        <taxon>Fagales</taxon>
        <taxon>Fagaceae</taxon>
        <taxon>Quercus</taxon>
    </lineage>
</organism>
<dbReference type="Gramene" id="QL04p024973:mrna">
    <property type="protein sequence ID" value="QL04p024973:mrna"/>
    <property type="gene ID" value="QL04p024973"/>
</dbReference>
<feature type="region of interest" description="Disordered" evidence="1">
    <location>
        <begin position="150"/>
        <end position="169"/>
    </location>
</feature>
<dbReference type="PANTHER" id="PTHR47481:SF31">
    <property type="entry name" value="OS01G0873500 PROTEIN"/>
    <property type="match status" value="1"/>
</dbReference>
<dbReference type="OMA" id="DEAIICQ"/>
<dbReference type="InParanoid" id="A0A7N2LEH3"/>
<dbReference type="Proteomes" id="UP000594261">
    <property type="component" value="Chromosome 4"/>
</dbReference>
<dbReference type="EMBL" id="LRBV02000004">
    <property type="status" value="NOT_ANNOTATED_CDS"/>
    <property type="molecule type" value="Genomic_DNA"/>
</dbReference>
<dbReference type="Pfam" id="PF22936">
    <property type="entry name" value="Pol_BBD"/>
    <property type="match status" value="1"/>
</dbReference>
<dbReference type="InterPro" id="IPR054722">
    <property type="entry name" value="PolX-like_BBD"/>
</dbReference>
<protein>
    <recommendedName>
        <fullName evidence="2">Retrovirus-related Pol polyprotein from transposon TNT 1-94-like beta-barrel domain-containing protein</fullName>
    </recommendedName>
</protein>
<evidence type="ECO:0000313" key="3">
    <source>
        <dbReference type="EnsemblPlants" id="QL04p024973:mrna"/>
    </source>
</evidence>
<name>A0A7N2LEH3_QUELO</name>
<dbReference type="EnsemblPlants" id="QL04p024973:mrna">
    <property type="protein sequence ID" value="QL04p024973:mrna"/>
    <property type="gene ID" value="QL04p024973"/>
</dbReference>
<sequence>MLNILESYDLQGFINGEVQPPPQFINNADSGTQTNPTFMKWCKTDRLVKDRSLAFKQRLTSITRGIDILTVYLYRYKAVCDDLAAIGKPVPDHKKSWWLLNGLGKEYEVFTTTMLRPPVLPYSEIVTLLESCTERHKLDAQPTPQMAFYGQRNNKNKRNNGGQGSFNSKGRGFVQGAQSALKNSSHPTRNLPANSPIIAAKNTKDEAIICQICNKRNHIALKCFNRFNHSFTTDNIPQALASITIADSQDSEWFPDIGASDHITGNPGNLHSLTPYHGSDGVMVGNGHTLPITHIGETALGTGSSPIHLKDVLLVVNLLLIIHSSLSLMDMVL</sequence>
<reference evidence="3 4" key="1">
    <citation type="journal article" date="2016" name="G3 (Bethesda)">
        <title>First Draft Assembly and Annotation of the Genome of a California Endemic Oak Quercus lobata Nee (Fagaceae).</title>
        <authorList>
            <person name="Sork V.L."/>
            <person name="Fitz-Gibbon S.T."/>
            <person name="Puiu D."/>
            <person name="Crepeau M."/>
            <person name="Gugger P.F."/>
            <person name="Sherman R."/>
            <person name="Stevens K."/>
            <person name="Langley C.H."/>
            <person name="Pellegrini M."/>
            <person name="Salzberg S.L."/>
        </authorList>
    </citation>
    <scope>NUCLEOTIDE SEQUENCE [LARGE SCALE GENOMIC DNA]</scope>
    <source>
        <strain evidence="3 4">cv. SW786</strain>
    </source>
</reference>
<dbReference type="AlphaFoldDB" id="A0A7N2LEH3"/>
<accession>A0A7N2LEH3</accession>
<evidence type="ECO:0000259" key="2">
    <source>
        <dbReference type="Pfam" id="PF22936"/>
    </source>
</evidence>
<evidence type="ECO:0000256" key="1">
    <source>
        <dbReference type="SAM" id="MobiDB-lite"/>
    </source>
</evidence>